<dbReference type="PANTHER" id="PTHR11360:SF304">
    <property type="entry name" value="MFS DOMAIN-CONTAINING PROTEIN"/>
    <property type="match status" value="1"/>
</dbReference>
<keyword evidence="4 6" id="KW-1133">Transmembrane helix</keyword>
<evidence type="ECO:0000256" key="5">
    <source>
        <dbReference type="ARBA" id="ARBA00023136"/>
    </source>
</evidence>
<feature type="transmembrane region" description="Helical" evidence="6">
    <location>
        <begin position="106"/>
        <end position="125"/>
    </location>
</feature>
<dbReference type="eggNOG" id="COG2223">
    <property type="taxonomic scope" value="Bacteria"/>
</dbReference>
<dbReference type="GO" id="GO:0005886">
    <property type="term" value="C:plasma membrane"/>
    <property type="evidence" value="ECO:0007669"/>
    <property type="project" value="UniProtKB-SubCell"/>
</dbReference>
<feature type="transmembrane region" description="Helical" evidence="6">
    <location>
        <begin position="81"/>
        <end position="100"/>
    </location>
</feature>
<evidence type="ECO:0000259" key="7">
    <source>
        <dbReference type="PROSITE" id="PS50850"/>
    </source>
</evidence>
<feature type="transmembrane region" description="Helical" evidence="6">
    <location>
        <begin position="218"/>
        <end position="236"/>
    </location>
</feature>
<dbReference type="RefSeq" id="WP_044941784.1">
    <property type="nucleotide sequence ID" value="NZ_KN174164.1"/>
</dbReference>
<keyword evidence="2" id="KW-0813">Transport</keyword>
<feature type="transmembrane region" description="Helical" evidence="6">
    <location>
        <begin position="137"/>
        <end position="157"/>
    </location>
</feature>
<dbReference type="EMBL" id="ADLO01000081">
    <property type="protein sequence ID" value="KGF54711.1"/>
    <property type="molecule type" value="Genomic_DNA"/>
</dbReference>
<keyword evidence="5 6" id="KW-0472">Membrane</keyword>
<keyword evidence="9" id="KW-1185">Reference proteome</keyword>
<dbReference type="GO" id="GO:0022857">
    <property type="term" value="F:transmembrane transporter activity"/>
    <property type="evidence" value="ECO:0007669"/>
    <property type="project" value="InterPro"/>
</dbReference>
<feature type="domain" description="Major facilitator superfamily (MFS) profile" evidence="7">
    <location>
        <begin position="1"/>
        <end position="399"/>
    </location>
</feature>
<evidence type="ECO:0000256" key="1">
    <source>
        <dbReference type="ARBA" id="ARBA00004651"/>
    </source>
</evidence>
<dbReference type="InterPro" id="IPR036259">
    <property type="entry name" value="MFS_trans_sf"/>
</dbReference>
<evidence type="ECO:0000256" key="3">
    <source>
        <dbReference type="ARBA" id="ARBA00022692"/>
    </source>
</evidence>
<dbReference type="Proteomes" id="UP000029585">
    <property type="component" value="Unassembled WGS sequence"/>
</dbReference>
<evidence type="ECO:0000256" key="2">
    <source>
        <dbReference type="ARBA" id="ARBA00022448"/>
    </source>
</evidence>
<sequence>MNLKRSRGLTLLMSCLINLCIGSAYSWSVFAGPLAERLTALGGAAYSASDLGIVFTVYNIPGPFCMTAGGWLNRRIEVRRLIQMGSVLFVAGLLLCSRATTLGGLVVGFGLLVGVGVGTVYGCTVNNSVKLFPDKRGLAGGLTTGVYGLSSVLVPPVANVMIRNWGVSAAFQIIAVCFAVVLLLASAFVEQGPEEAGQMLPGGGRDMSWREMLCQKKFYGMCAMLLCGGLSGMMVISSASDMAQVEAGFSPAAAALMVSVLSLFNAGGRASAGILSDKLGRIGTLSLVFPISVAALCALFFFGQDSMAVFAVSIALVGACFGALMGIFPGFTADEFGQRNNTVNYGILFFGFALSGMLGPQVASWVMSGTGSYRSAFLIAAVVALAGFALTFLHRRLAARS</sequence>
<protein>
    <recommendedName>
        <fullName evidence="7">Major facilitator superfamily (MFS) profile domain-containing protein</fullName>
    </recommendedName>
</protein>
<comment type="caution">
    <text evidence="8">The sequence shown here is derived from an EMBL/GenBank/DDBJ whole genome shotgun (WGS) entry which is preliminary data.</text>
</comment>
<dbReference type="InterPro" id="IPR050327">
    <property type="entry name" value="Proton-linked_MCT"/>
</dbReference>
<reference evidence="8 9" key="1">
    <citation type="submission" date="2011-08" db="EMBL/GenBank/DDBJ databases">
        <title>The Genome Sequence of Clostridium orbiscindens 1_3_50AFAA.</title>
        <authorList>
            <consortium name="The Broad Institute Genome Sequencing Platform"/>
            <person name="Earl A."/>
            <person name="Ward D."/>
            <person name="Feldgarden M."/>
            <person name="Gevers D."/>
            <person name="Daigneault M."/>
            <person name="Strauss J."/>
            <person name="Allen-Vercoe E."/>
            <person name="Young S.K."/>
            <person name="Zeng Q."/>
            <person name="Gargeya S."/>
            <person name="Fitzgerald M."/>
            <person name="Haas B."/>
            <person name="Abouelleil A."/>
            <person name="Alvarado L."/>
            <person name="Arachchi H.M."/>
            <person name="Berlin A."/>
            <person name="Brown A."/>
            <person name="Chapman S.B."/>
            <person name="Chen Z."/>
            <person name="Dunbar C."/>
            <person name="Freedman E."/>
            <person name="Gearin G."/>
            <person name="Gellesch M."/>
            <person name="Goldberg J."/>
            <person name="Griggs A."/>
            <person name="Gujja S."/>
            <person name="Heiman D."/>
            <person name="Howarth C."/>
            <person name="Larson L."/>
            <person name="Lui A."/>
            <person name="MacDonald P.J.P."/>
            <person name="Montmayeur A."/>
            <person name="Murphy C."/>
            <person name="Neiman D."/>
            <person name="Pearson M."/>
            <person name="Priest M."/>
            <person name="Roberts A."/>
            <person name="Saif S."/>
            <person name="Shea T."/>
            <person name="Shenoy N."/>
            <person name="Sisk P."/>
            <person name="Stolte C."/>
            <person name="Sykes S."/>
            <person name="Wortman J."/>
            <person name="Nusbaum C."/>
            <person name="Birren B."/>
        </authorList>
    </citation>
    <scope>NUCLEOTIDE SEQUENCE [LARGE SCALE GENOMIC DNA]</scope>
    <source>
        <strain evidence="8 9">1_3_50AFAA</strain>
    </source>
</reference>
<dbReference type="Gene3D" id="1.20.1250.20">
    <property type="entry name" value="MFS general substrate transporter like domains"/>
    <property type="match status" value="2"/>
</dbReference>
<feature type="transmembrane region" description="Helical" evidence="6">
    <location>
        <begin position="375"/>
        <end position="393"/>
    </location>
</feature>
<evidence type="ECO:0000313" key="9">
    <source>
        <dbReference type="Proteomes" id="UP000029585"/>
    </source>
</evidence>
<name>A0A096B6V6_FLAPL</name>
<organism evidence="8 9">
    <name type="scientific">Flavonifractor plautii 1_3_50AFAA</name>
    <dbReference type="NCBI Taxonomy" id="742738"/>
    <lineage>
        <taxon>Bacteria</taxon>
        <taxon>Bacillati</taxon>
        <taxon>Bacillota</taxon>
        <taxon>Clostridia</taxon>
        <taxon>Eubacteriales</taxon>
        <taxon>Oscillospiraceae</taxon>
        <taxon>Flavonifractor</taxon>
    </lineage>
</organism>
<dbReference type="PATRIC" id="fig|742738.3.peg.2661"/>
<dbReference type="AlphaFoldDB" id="A0A096B6V6"/>
<dbReference type="InterPro" id="IPR011701">
    <property type="entry name" value="MFS"/>
</dbReference>
<evidence type="ECO:0000256" key="4">
    <source>
        <dbReference type="ARBA" id="ARBA00022989"/>
    </source>
</evidence>
<feature type="transmembrane region" description="Helical" evidence="6">
    <location>
        <begin position="308"/>
        <end position="331"/>
    </location>
</feature>
<feature type="transmembrane region" description="Helical" evidence="6">
    <location>
        <begin position="279"/>
        <end position="302"/>
    </location>
</feature>
<dbReference type="PROSITE" id="PS50850">
    <property type="entry name" value="MFS"/>
    <property type="match status" value="1"/>
</dbReference>
<dbReference type="InterPro" id="IPR020846">
    <property type="entry name" value="MFS_dom"/>
</dbReference>
<proteinExistence type="predicted"/>
<evidence type="ECO:0000256" key="6">
    <source>
        <dbReference type="SAM" id="Phobius"/>
    </source>
</evidence>
<keyword evidence="3 6" id="KW-0812">Transmembrane</keyword>
<gene>
    <name evidence="8" type="ORF">HMPREF9460_02595</name>
</gene>
<dbReference type="HOGENOM" id="CLU_001265_59_7_9"/>
<feature type="transmembrane region" description="Helical" evidence="6">
    <location>
        <begin position="169"/>
        <end position="189"/>
    </location>
</feature>
<evidence type="ECO:0000313" key="8">
    <source>
        <dbReference type="EMBL" id="KGF54711.1"/>
    </source>
</evidence>
<dbReference type="Pfam" id="PF07690">
    <property type="entry name" value="MFS_1"/>
    <property type="match status" value="1"/>
</dbReference>
<dbReference type="PANTHER" id="PTHR11360">
    <property type="entry name" value="MONOCARBOXYLATE TRANSPORTER"/>
    <property type="match status" value="1"/>
</dbReference>
<feature type="transmembrane region" description="Helical" evidence="6">
    <location>
        <begin position="343"/>
        <end position="363"/>
    </location>
</feature>
<comment type="subcellular location">
    <subcellularLocation>
        <location evidence="1">Cell membrane</location>
        <topology evidence="1">Multi-pass membrane protein</topology>
    </subcellularLocation>
</comment>
<accession>A0A096B6V6</accession>
<dbReference type="SUPFAM" id="SSF103473">
    <property type="entry name" value="MFS general substrate transporter"/>
    <property type="match status" value="1"/>
</dbReference>
<feature type="transmembrane region" description="Helical" evidence="6">
    <location>
        <begin position="248"/>
        <end position="267"/>
    </location>
</feature>
<dbReference type="CDD" id="cd17353">
    <property type="entry name" value="MFS_OFA_like"/>
    <property type="match status" value="1"/>
</dbReference>